<name>A0A1D9GMH7_9GAMM</name>
<dbReference type="STRING" id="1874317.BKP64_10715"/>
<evidence type="ECO:0000313" key="1">
    <source>
        <dbReference type="EMBL" id="AOY88600.1"/>
    </source>
</evidence>
<organism evidence="1 2">
    <name type="scientific">Marinobacter salinus</name>
    <dbReference type="NCBI Taxonomy" id="1874317"/>
    <lineage>
        <taxon>Bacteria</taxon>
        <taxon>Pseudomonadati</taxon>
        <taxon>Pseudomonadota</taxon>
        <taxon>Gammaproteobacteria</taxon>
        <taxon>Pseudomonadales</taxon>
        <taxon>Marinobacteraceae</taxon>
        <taxon>Marinobacter</taxon>
    </lineage>
</organism>
<accession>A0A1D9GMH7</accession>
<sequence>MSQAELFPVDPPAPAFEHGGYMPPATRTFRKEEFPARYKDLHGLITVEVPTLFWLMDRVIEVLRGGPVHWYGMDKAIGLPVYTTTLSRHLDLMASRGLIHAEPVYFGSSSPHLGNYRGFQYRYSLPQRVPS</sequence>
<protein>
    <submittedName>
        <fullName evidence="1">Uncharacterized protein</fullName>
    </submittedName>
</protein>
<dbReference type="KEGG" id="msq:BKP64_10715"/>
<reference evidence="1 2" key="1">
    <citation type="submission" date="2016-10" db="EMBL/GenBank/DDBJ databases">
        <title>Marinobacter salinus sp. nov., a moderately halophilic bacterium isolated from a tidal flat environment.</title>
        <authorList>
            <person name="Park S.-J."/>
        </authorList>
    </citation>
    <scope>NUCLEOTIDE SEQUENCE [LARGE SCALE GENOMIC DNA]</scope>
    <source>
        <strain evidence="1 2">Hb8</strain>
    </source>
</reference>
<dbReference type="OrthoDB" id="6366578at2"/>
<proteinExistence type="predicted"/>
<dbReference type="RefSeq" id="WP_070969623.1">
    <property type="nucleotide sequence ID" value="NZ_CP017715.1"/>
</dbReference>
<evidence type="ECO:0000313" key="2">
    <source>
        <dbReference type="Proteomes" id="UP000177445"/>
    </source>
</evidence>
<keyword evidence="2" id="KW-1185">Reference proteome</keyword>
<dbReference type="EMBL" id="CP017715">
    <property type="protein sequence ID" value="AOY88600.1"/>
    <property type="molecule type" value="Genomic_DNA"/>
</dbReference>
<gene>
    <name evidence="1" type="ORF">BKP64_10715</name>
</gene>
<dbReference type="Proteomes" id="UP000177445">
    <property type="component" value="Chromosome"/>
</dbReference>
<dbReference type="AlphaFoldDB" id="A0A1D9GMH7"/>